<keyword evidence="5 8" id="KW-0324">Glycolysis</keyword>
<comment type="caution">
    <text evidence="10">The sequence shown here is derived from an EMBL/GenBank/DDBJ whole genome shotgun (WGS) entry which is preliminary data.</text>
</comment>
<evidence type="ECO:0000256" key="4">
    <source>
        <dbReference type="ARBA" id="ARBA00022490"/>
    </source>
</evidence>
<dbReference type="InterPro" id="IPR001672">
    <property type="entry name" value="G6P_Isomerase"/>
</dbReference>
<dbReference type="GO" id="GO:0051156">
    <property type="term" value="P:glucose 6-phosphate metabolic process"/>
    <property type="evidence" value="ECO:0007669"/>
    <property type="project" value="TreeGrafter"/>
</dbReference>
<dbReference type="PATRIC" id="fig|70996.4.peg.2029"/>
<comment type="pathway">
    <text evidence="1 8 9">Carbohydrate degradation; glycolysis; D-glyceraldehyde 3-phosphate and glycerone phosphate from D-glucose: step 2/4.</text>
</comment>
<gene>
    <name evidence="8" type="primary">pgi</name>
    <name evidence="10" type="ORF">SE18_21060</name>
</gene>
<dbReference type="PANTHER" id="PTHR11469:SF1">
    <property type="entry name" value="GLUCOSE-6-PHOSPHATE ISOMERASE"/>
    <property type="match status" value="1"/>
</dbReference>
<sequence>MSTQAIRFDYNNVMADVIGEHGLTEAEIEAALPHAAAAIEAVYAQRAELGWMDLPYQDTSEIIAQAQAVRARADTLVVLGIGGSALGPIATQTALQHPFYNNLPRELRRGPTLFVPDNVDPELNAGLLDVLDLERTVFNVITKSGTTAETMASFIYFREALAKRLGQDKLVDHLVLTTDPKKGALRQIADREGYPTLPIPASVGGRFSELCSVGLFPAAVTGIDIDELLAGAAYADKRSQERDPRKNPAAMCALIQFLLDKKGKNMVVMMPYAQRLRDVADWFRQLWAESLGKRVDRAGNVVNVGPTPIKSLGATDQHSQVQLYAEGPFDKLMHFLFVDQFQVEAPLTNAYPDINELSYLDGKSFSQLLKAEGEATQLAIAEAGRPSIAHHFPAVNAFTLGQFYYMLEMQTAFAGELYDINAFDQPGVEAGKIATYALMGREGYDARRHEIEQARGRSRSEFVI</sequence>
<dbReference type="UniPathway" id="UPA00138"/>
<dbReference type="InterPro" id="IPR035482">
    <property type="entry name" value="SIS_PGI_2"/>
</dbReference>
<keyword evidence="4 8" id="KW-0963">Cytoplasm</keyword>
<dbReference type="OrthoDB" id="140919at2"/>
<dbReference type="Proteomes" id="UP000050277">
    <property type="component" value="Unassembled WGS sequence"/>
</dbReference>
<feature type="active site" description="Proton donor" evidence="8">
    <location>
        <position position="289"/>
    </location>
</feature>
<dbReference type="InterPro" id="IPR035476">
    <property type="entry name" value="SIS_PGI_1"/>
</dbReference>
<organism evidence="10 11">
    <name type="scientific">Herpetosiphon geysericola</name>
    <dbReference type="NCBI Taxonomy" id="70996"/>
    <lineage>
        <taxon>Bacteria</taxon>
        <taxon>Bacillati</taxon>
        <taxon>Chloroflexota</taxon>
        <taxon>Chloroflexia</taxon>
        <taxon>Herpetosiphonales</taxon>
        <taxon>Herpetosiphonaceae</taxon>
        <taxon>Herpetosiphon</taxon>
    </lineage>
</organism>
<proteinExistence type="inferred from homology"/>
<keyword evidence="3 8" id="KW-0312">Gluconeogenesis</keyword>
<dbReference type="GO" id="GO:0005829">
    <property type="term" value="C:cytosol"/>
    <property type="evidence" value="ECO:0007669"/>
    <property type="project" value="TreeGrafter"/>
</dbReference>
<dbReference type="EMBL" id="LGKP01000035">
    <property type="protein sequence ID" value="KPL81189.1"/>
    <property type="molecule type" value="Genomic_DNA"/>
</dbReference>
<dbReference type="GO" id="GO:0004347">
    <property type="term" value="F:glucose-6-phosphate isomerase activity"/>
    <property type="evidence" value="ECO:0007669"/>
    <property type="project" value="UniProtKB-UniRule"/>
</dbReference>
<protein>
    <recommendedName>
        <fullName evidence="8">Glucose-6-phosphate isomerase</fullName>
        <shortName evidence="8">GPI</shortName>
        <ecNumber evidence="8">5.3.1.9</ecNumber>
    </recommendedName>
    <alternativeName>
        <fullName evidence="8">Phosphoglucose isomerase</fullName>
        <shortName evidence="8">PGI</shortName>
    </alternativeName>
    <alternativeName>
        <fullName evidence="8">Phosphohexose isomerase</fullName>
        <shortName evidence="8">PHI</shortName>
    </alternativeName>
</protein>
<dbReference type="GO" id="GO:0048029">
    <property type="term" value="F:monosaccharide binding"/>
    <property type="evidence" value="ECO:0007669"/>
    <property type="project" value="TreeGrafter"/>
</dbReference>
<comment type="catalytic activity">
    <reaction evidence="7 8 9">
        <text>alpha-D-glucose 6-phosphate = beta-D-fructose 6-phosphate</text>
        <dbReference type="Rhea" id="RHEA:11816"/>
        <dbReference type="ChEBI" id="CHEBI:57634"/>
        <dbReference type="ChEBI" id="CHEBI:58225"/>
        <dbReference type="EC" id="5.3.1.9"/>
    </reaction>
</comment>
<keyword evidence="6 8" id="KW-0413">Isomerase</keyword>
<dbReference type="EC" id="5.3.1.9" evidence="8"/>
<dbReference type="GO" id="GO:0097367">
    <property type="term" value="F:carbohydrate derivative binding"/>
    <property type="evidence" value="ECO:0007669"/>
    <property type="project" value="InterPro"/>
</dbReference>
<dbReference type="STRING" id="70996.SE18_21060"/>
<dbReference type="CDD" id="cd05015">
    <property type="entry name" value="SIS_PGI_1"/>
    <property type="match status" value="1"/>
</dbReference>
<dbReference type="CDD" id="cd05016">
    <property type="entry name" value="SIS_PGI_2"/>
    <property type="match status" value="1"/>
</dbReference>
<evidence type="ECO:0000256" key="9">
    <source>
        <dbReference type="RuleBase" id="RU000612"/>
    </source>
</evidence>
<evidence type="ECO:0000256" key="8">
    <source>
        <dbReference type="HAMAP-Rule" id="MF_00473"/>
    </source>
</evidence>
<keyword evidence="11" id="KW-1185">Reference proteome</keyword>
<comment type="similarity">
    <text evidence="2 8 9">Belongs to the GPI family.</text>
</comment>
<dbReference type="UniPathway" id="UPA00109">
    <property type="reaction ID" value="UER00181"/>
</dbReference>
<feature type="active site" evidence="8">
    <location>
        <position position="432"/>
    </location>
</feature>
<dbReference type="PROSITE" id="PS00174">
    <property type="entry name" value="P_GLUCOSE_ISOMERASE_2"/>
    <property type="match status" value="1"/>
</dbReference>
<dbReference type="RefSeq" id="WP_054536440.1">
    <property type="nucleotide sequence ID" value="NZ_LGKP01000035.1"/>
</dbReference>
<dbReference type="Pfam" id="PF00342">
    <property type="entry name" value="PGI"/>
    <property type="match status" value="1"/>
</dbReference>
<dbReference type="FunFam" id="3.40.50.10490:FF:000071">
    <property type="entry name" value="Glucose-6-phosphate isomerase"/>
    <property type="match status" value="1"/>
</dbReference>
<evidence type="ECO:0000256" key="5">
    <source>
        <dbReference type="ARBA" id="ARBA00023152"/>
    </source>
</evidence>
<evidence type="ECO:0000256" key="1">
    <source>
        <dbReference type="ARBA" id="ARBA00004926"/>
    </source>
</evidence>
<dbReference type="InterPro" id="IPR046348">
    <property type="entry name" value="SIS_dom_sf"/>
</dbReference>
<feature type="active site" evidence="8">
    <location>
        <position position="318"/>
    </location>
</feature>
<comment type="pathway">
    <text evidence="8">Carbohydrate biosynthesis; gluconeogenesis.</text>
</comment>
<comment type="subcellular location">
    <subcellularLocation>
        <location evidence="8">Cytoplasm</location>
    </subcellularLocation>
</comment>
<accession>A0A0P6XYB9</accession>
<dbReference type="PRINTS" id="PR00662">
    <property type="entry name" value="G6PISOMERASE"/>
</dbReference>
<name>A0A0P6XYB9_9CHLR</name>
<evidence type="ECO:0000256" key="6">
    <source>
        <dbReference type="ARBA" id="ARBA00023235"/>
    </source>
</evidence>
<evidence type="ECO:0000256" key="2">
    <source>
        <dbReference type="ARBA" id="ARBA00006604"/>
    </source>
</evidence>
<evidence type="ECO:0000313" key="10">
    <source>
        <dbReference type="EMBL" id="KPL81189.1"/>
    </source>
</evidence>
<dbReference type="SUPFAM" id="SSF53697">
    <property type="entry name" value="SIS domain"/>
    <property type="match status" value="1"/>
</dbReference>
<evidence type="ECO:0000256" key="7">
    <source>
        <dbReference type="ARBA" id="ARBA00029321"/>
    </source>
</evidence>
<dbReference type="GO" id="GO:0006094">
    <property type="term" value="P:gluconeogenesis"/>
    <property type="evidence" value="ECO:0007669"/>
    <property type="project" value="UniProtKB-UniRule"/>
</dbReference>
<dbReference type="Gene3D" id="3.40.50.10490">
    <property type="entry name" value="Glucose-6-phosphate isomerase like protein, domain 1"/>
    <property type="match status" value="2"/>
</dbReference>
<dbReference type="InterPro" id="IPR018189">
    <property type="entry name" value="Phosphoglucose_isomerase_CS"/>
</dbReference>
<evidence type="ECO:0000313" key="11">
    <source>
        <dbReference type="Proteomes" id="UP000050277"/>
    </source>
</evidence>
<evidence type="ECO:0000256" key="3">
    <source>
        <dbReference type="ARBA" id="ARBA00022432"/>
    </source>
</evidence>
<dbReference type="PANTHER" id="PTHR11469">
    <property type="entry name" value="GLUCOSE-6-PHOSPHATE ISOMERASE"/>
    <property type="match status" value="1"/>
</dbReference>
<reference evidence="10 11" key="1">
    <citation type="submission" date="2015-07" db="EMBL/GenBank/DDBJ databases">
        <title>Whole genome sequence of Herpetosiphon geysericola DSM 7119.</title>
        <authorList>
            <person name="Hemp J."/>
            <person name="Ward L.M."/>
            <person name="Pace L.A."/>
            <person name="Fischer W.W."/>
        </authorList>
    </citation>
    <scope>NUCLEOTIDE SEQUENCE [LARGE SCALE GENOMIC DNA]</scope>
    <source>
        <strain evidence="10 11">DSM 7119</strain>
    </source>
</reference>
<dbReference type="HAMAP" id="MF_00473">
    <property type="entry name" value="G6P_isomerase"/>
    <property type="match status" value="1"/>
</dbReference>
<dbReference type="PROSITE" id="PS51463">
    <property type="entry name" value="P_GLUCOSE_ISOMERASE_3"/>
    <property type="match status" value="1"/>
</dbReference>
<dbReference type="FunFam" id="3.40.50.10490:FF:000016">
    <property type="entry name" value="Glucose-6-phosphate isomerase"/>
    <property type="match status" value="1"/>
</dbReference>
<dbReference type="GO" id="GO:0006096">
    <property type="term" value="P:glycolytic process"/>
    <property type="evidence" value="ECO:0007669"/>
    <property type="project" value="UniProtKB-UniRule"/>
</dbReference>
<dbReference type="AlphaFoldDB" id="A0A0P6XYB9"/>
<comment type="function">
    <text evidence="8">Catalyzes the reversible isomerization of glucose-6-phosphate to fructose-6-phosphate.</text>
</comment>